<dbReference type="AlphaFoldDB" id="A0A2R6NZN6"/>
<protein>
    <submittedName>
        <fullName evidence="1">Uncharacterized protein</fullName>
    </submittedName>
</protein>
<sequence length="167" mass="18833">MAGERGNCVDDGGTRSRGVKQILEAAGTQFVPKLLAGVFNFSVGQPVAHVEKFADALIKFMGAWKLLSNESKTSERENFKHEAQDYKKGCQTYLYTSRNQVKQEGNLVPVTKRDTFECIISDMLSIDTTHEEFTEVVNEFLATFPLLKNWITWWTKPTIASMIFPAC</sequence>
<gene>
    <name evidence="1" type="ORF">PHLCEN_2v6379</name>
</gene>
<evidence type="ECO:0000313" key="2">
    <source>
        <dbReference type="Proteomes" id="UP000186601"/>
    </source>
</evidence>
<proteinExistence type="predicted"/>
<organism evidence="1 2">
    <name type="scientific">Hermanssonia centrifuga</name>
    <dbReference type="NCBI Taxonomy" id="98765"/>
    <lineage>
        <taxon>Eukaryota</taxon>
        <taxon>Fungi</taxon>
        <taxon>Dikarya</taxon>
        <taxon>Basidiomycota</taxon>
        <taxon>Agaricomycotina</taxon>
        <taxon>Agaricomycetes</taxon>
        <taxon>Polyporales</taxon>
        <taxon>Meruliaceae</taxon>
        <taxon>Hermanssonia</taxon>
    </lineage>
</organism>
<dbReference type="STRING" id="98765.A0A2R6NZN6"/>
<keyword evidence="2" id="KW-1185">Reference proteome</keyword>
<dbReference type="OrthoDB" id="2800239at2759"/>
<comment type="caution">
    <text evidence="1">The sequence shown here is derived from an EMBL/GenBank/DDBJ whole genome shotgun (WGS) entry which is preliminary data.</text>
</comment>
<dbReference type="Proteomes" id="UP000186601">
    <property type="component" value="Unassembled WGS sequence"/>
</dbReference>
<reference evidence="1 2" key="1">
    <citation type="submission" date="2018-02" db="EMBL/GenBank/DDBJ databases">
        <title>Genome sequence of the basidiomycete white-rot fungus Phlebia centrifuga.</title>
        <authorList>
            <person name="Granchi Z."/>
            <person name="Peng M."/>
            <person name="de Vries R.P."/>
            <person name="Hilden K."/>
            <person name="Makela M.R."/>
            <person name="Grigoriev I."/>
            <person name="Riley R."/>
        </authorList>
    </citation>
    <scope>NUCLEOTIDE SEQUENCE [LARGE SCALE GENOMIC DNA]</scope>
    <source>
        <strain evidence="1 2">FBCC195</strain>
    </source>
</reference>
<name>A0A2R6NZN6_9APHY</name>
<accession>A0A2R6NZN6</accession>
<dbReference type="EMBL" id="MLYV02000618">
    <property type="protein sequence ID" value="PSR81451.1"/>
    <property type="molecule type" value="Genomic_DNA"/>
</dbReference>
<evidence type="ECO:0000313" key="1">
    <source>
        <dbReference type="EMBL" id="PSR81451.1"/>
    </source>
</evidence>